<dbReference type="SUPFAM" id="SSF48334">
    <property type="entry name" value="DNA repair protein MutS, domain III"/>
    <property type="match status" value="1"/>
</dbReference>
<keyword evidence="4" id="KW-0158">Chromosome</keyword>
<evidence type="ECO:0000256" key="9">
    <source>
        <dbReference type="ARBA" id="ARBA00023254"/>
    </source>
</evidence>
<keyword evidence="9" id="KW-0469">Meiosis</keyword>
<dbReference type="GO" id="GO:0140664">
    <property type="term" value="F:ATP-dependent DNA damage sensor activity"/>
    <property type="evidence" value="ECO:0007669"/>
    <property type="project" value="InterPro"/>
</dbReference>
<dbReference type="InterPro" id="IPR000432">
    <property type="entry name" value="DNA_mismatch_repair_MutS_C"/>
</dbReference>
<evidence type="ECO:0000256" key="11">
    <source>
        <dbReference type="ARBA" id="ARBA00077470"/>
    </source>
</evidence>
<evidence type="ECO:0000256" key="4">
    <source>
        <dbReference type="ARBA" id="ARBA00022454"/>
    </source>
</evidence>
<dbReference type="GO" id="GO:0051026">
    <property type="term" value="P:chiasma assembly"/>
    <property type="evidence" value="ECO:0007669"/>
    <property type="project" value="TreeGrafter"/>
</dbReference>
<proteinExistence type="inferred from homology"/>
<dbReference type="Gene3D" id="3.40.50.300">
    <property type="entry name" value="P-loop containing nucleotide triphosphate hydrolases"/>
    <property type="match status" value="1"/>
</dbReference>
<protein>
    <recommendedName>
        <fullName evidence="10">DNA mismatch repair protein MSH5</fullName>
    </recommendedName>
    <alternativeName>
        <fullName evidence="11">MutS protein homolog 5</fullName>
    </alternativeName>
</protein>
<dbReference type="InterPro" id="IPR027417">
    <property type="entry name" value="P-loop_NTPase"/>
</dbReference>
<dbReference type="PANTHER" id="PTHR11361">
    <property type="entry name" value="DNA MISMATCH REPAIR PROTEIN MUTS FAMILY MEMBER"/>
    <property type="match status" value="1"/>
</dbReference>
<dbReference type="FunFam" id="3.40.50.300:FF:001067">
    <property type="entry name" value="DNA mismatch repair protein MSH5"/>
    <property type="match status" value="1"/>
</dbReference>
<dbReference type="EMBL" id="KP259582">
    <property type="protein sequence ID" value="AKI32545.1"/>
    <property type="molecule type" value="Genomic_DNA"/>
</dbReference>
<dbReference type="GO" id="GO:0005634">
    <property type="term" value="C:nucleus"/>
    <property type="evidence" value="ECO:0007669"/>
    <property type="project" value="UniProtKB-SubCell"/>
</dbReference>
<evidence type="ECO:0000256" key="6">
    <source>
        <dbReference type="ARBA" id="ARBA00022840"/>
    </source>
</evidence>
<evidence type="ECO:0000256" key="2">
    <source>
        <dbReference type="ARBA" id="ARBA00004286"/>
    </source>
</evidence>
<name>A0A0G2USR8_9CHLO</name>
<dbReference type="SMART" id="SM00534">
    <property type="entry name" value="MUTSac"/>
    <property type="match status" value="1"/>
</dbReference>
<keyword evidence="6" id="KW-0067">ATP-binding</keyword>
<reference evidence="13" key="1">
    <citation type="submission" date="2014-12" db="EMBL/GenBank/DDBJ databases">
        <title>Meiotic genes and sexual reproduction in the green algal class Trebouxiophyceae (Chlorophyta).</title>
        <authorList>
            <person name="Fucikova K."/>
            <person name="Pazoutova M."/>
            <person name="Rindi F."/>
        </authorList>
    </citation>
    <scope>NUCLEOTIDE SEQUENCE</scope>
    <source>
        <strain evidence="13">SAG 2007</strain>
    </source>
</reference>
<evidence type="ECO:0000256" key="3">
    <source>
        <dbReference type="ARBA" id="ARBA00006271"/>
    </source>
</evidence>
<dbReference type="AlphaFoldDB" id="A0A0G2USR8"/>
<dbReference type="GO" id="GO:0005694">
    <property type="term" value="C:chromosome"/>
    <property type="evidence" value="ECO:0007669"/>
    <property type="project" value="UniProtKB-SubCell"/>
</dbReference>
<feature type="non-terminal residue" evidence="13">
    <location>
        <position position="1"/>
    </location>
</feature>
<evidence type="ECO:0000313" key="13">
    <source>
        <dbReference type="EMBL" id="AKI32545.1"/>
    </source>
</evidence>
<keyword evidence="8" id="KW-0539">Nucleus</keyword>
<gene>
    <name evidence="13" type="primary">msh5</name>
</gene>
<sequence>ASITSELLRRIAAYGPHMTRAVAVAAELDCLISLAMAAREMHYVRPVLTHDNVLHIKQGRHMLTEMTVEGCYVPNDTAMDENGKRVQVITGPNFAGKSLDTVKQVGLIVFLAHIGSFVPAEAATIGLTDRIFTRIASQDSLAVPQSTFMIDLSQMSTMLRYGMHRSLCIIDEFGKGTLTTDGVGLLCAALRHFSCALAPPKVLACTHFSEYPRRCPQLTFLTMDILADPNKSSAEQDKVVFLYRVVPGYAAPSFGVHCAKLAGLKADILQRAVQV</sequence>
<dbReference type="PROSITE" id="PS00486">
    <property type="entry name" value="DNA_MISMATCH_REPAIR_2"/>
    <property type="match status" value="1"/>
</dbReference>
<organism evidence="13">
    <name type="scientific">Lobosphaera incisa</name>
    <dbReference type="NCBI Taxonomy" id="312850"/>
    <lineage>
        <taxon>Eukaryota</taxon>
        <taxon>Viridiplantae</taxon>
        <taxon>Chlorophyta</taxon>
        <taxon>core chlorophytes</taxon>
        <taxon>Trebouxiophyceae</taxon>
        <taxon>Trebouxiales</taxon>
        <taxon>Trebouxiaceae</taxon>
        <taxon>Lobosphaera</taxon>
    </lineage>
</organism>
<dbReference type="Pfam" id="PF00488">
    <property type="entry name" value="MutS_V"/>
    <property type="match status" value="1"/>
</dbReference>
<accession>A0A0G2USR8</accession>
<evidence type="ECO:0000256" key="8">
    <source>
        <dbReference type="ARBA" id="ARBA00023242"/>
    </source>
</evidence>
<keyword evidence="5" id="KW-0547">Nucleotide-binding</keyword>
<evidence type="ECO:0000259" key="12">
    <source>
        <dbReference type="PROSITE" id="PS00486"/>
    </source>
</evidence>
<feature type="non-terminal residue" evidence="13">
    <location>
        <position position="275"/>
    </location>
</feature>
<evidence type="ECO:0000256" key="7">
    <source>
        <dbReference type="ARBA" id="ARBA00023125"/>
    </source>
</evidence>
<evidence type="ECO:0000256" key="5">
    <source>
        <dbReference type="ARBA" id="ARBA00022741"/>
    </source>
</evidence>
<dbReference type="GO" id="GO:0030983">
    <property type="term" value="F:mismatched DNA binding"/>
    <property type="evidence" value="ECO:0007669"/>
    <property type="project" value="InterPro"/>
</dbReference>
<dbReference type="GO" id="GO:0006298">
    <property type="term" value="P:mismatch repair"/>
    <property type="evidence" value="ECO:0007669"/>
    <property type="project" value="InterPro"/>
</dbReference>
<evidence type="ECO:0000256" key="1">
    <source>
        <dbReference type="ARBA" id="ARBA00004123"/>
    </source>
</evidence>
<dbReference type="InterPro" id="IPR045076">
    <property type="entry name" value="MutS"/>
</dbReference>
<comment type="similarity">
    <text evidence="3">Belongs to the DNA mismatch repair MutS family.</text>
</comment>
<feature type="domain" description="DNA mismatch repair proteins mutS family" evidence="12">
    <location>
        <begin position="166"/>
        <end position="182"/>
    </location>
</feature>
<dbReference type="SUPFAM" id="SSF52540">
    <property type="entry name" value="P-loop containing nucleoside triphosphate hydrolases"/>
    <property type="match status" value="1"/>
</dbReference>
<dbReference type="PANTHER" id="PTHR11361:SF20">
    <property type="entry name" value="MUTS PROTEIN HOMOLOG 5"/>
    <property type="match status" value="1"/>
</dbReference>
<evidence type="ECO:0000256" key="10">
    <source>
        <dbReference type="ARBA" id="ARBA00073549"/>
    </source>
</evidence>
<dbReference type="InterPro" id="IPR036187">
    <property type="entry name" value="DNA_mismatch_repair_MutS_sf"/>
</dbReference>
<keyword evidence="7" id="KW-0238">DNA-binding</keyword>
<comment type="subcellular location">
    <subcellularLocation>
        <location evidence="2">Chromosome</location>
    </subcellularLocation>
    <subcellularLocation>
        <location evidence="1">Nucleus</location>
    </subcellularLocation>
</comment>
<dbReference type="GO" id="GO:0005524">
    <property type="term" value="F:ATP binding"/>
    <property type="evidence" value="ECO:0007669"/>
    <property type="project" value="UniProtKB-KW"/>
</dbReference>